<keyword evidence="1" id="KW-0812">Transmembrane</keyword>
<gene>
    <name evidence="2" type="primary">Acey_s0317.g2318</name>
    <name evidence="2" type="ORF">Y032_0317g2318</name>
</gene>
<sequence length="131" mass="15376">MSWFRPPPAGTHLRPWVPDLIFIPISRAFERLGVYFYNRYVGFGCFVVITSFIYFFTICNLWRLTVSELFYTSLAVRLTPDFQTFPYARFARMSLLRIRSSRIVIMPIFAPFPLNALPIKMGWSKRTACVC</sequence>
<evidence type="ECO:0000256" key="1">
    <source>
        <dbReference type="SAM" id="Phobius"/>
    </source>
</evidence>
<dbReference type="STRING" id="53326.A0A016S162"/>
<dbReference type="AlphaFoldDB" id="A0A016S162"/>
<feature type="transmembrane region" description="Helical" evidence="1">
    <location>
        <begin position="40"/>
        <end position="62"/>
    </location>
</feature>
<evidence type="ECO:0000313" key="2">
    <source>
        <dbReference type="EMBL" id="EYB84395.1"/>
    </source>
</evidence>
<proteinExistence type="predicted"/>
<dbReference type="OrthoDB" id="8921675at2759"/>
<dbReference type="Proteomes" id="UP000024635">
    <property type="component" value="Unassembled WGS sequence"/>
</dbReference>
<dbReference type="EMBL" id="JARK01001653">
    <property type="protein sequence ID" value="EYB84395.1"/>
    <property type="molecule type" value="Genomic_DNA"/>
</dbReference>
<protein>
    <submittedName>
        <fullName evidence="2">Uncharacterized protein</fullName>
    </submittedName>
</protein>
<reference evidence="3" key="1">
    <citation type="journal article" date="2015" name="Nat. Genet.">
        <title>The genome and transcriptome of the zoonotic hookworm Ancylostoma ceylanicum identify infection-specific gene families.</title>
        <authorList>
            <person name="Schwarz E.M."/>
            <person name="Hu Y."/>
            <person name="Antoshechkin I."/>
            <person name="Miller M.M."/>
            <person name="Sternberg P.W."/>
            <person name="Aroian R.V."/>
        </authorList>
    </citation>
    <scope>NUCLEOTIDE SEQUENCE</scope>
    <source>
        <strain evidence="3">HY135</strain>
    </source>
</reference>
<comment type="caution">
    <text evidence="2">The sequence shown here is derived from an EMBL/GenBank/DDBJ whole genome shotgun (WGS) entry which is preliminary data.</text>
</comment>
<name>A0A016S162_9BILA</name>
<keyword evidence="1" id="KW-0472">Membrane</keyword>
<accession>A0A016S162</accession>
<keyword evidence="3" id="KW-1185">Reference proteome</keyword>
<organism evidence="2 3">
    <name type="scientific">Ancylostoma ceylanicum</name>
    <dbReference type="NCBI Taxonomy" id="53326"/>
    <lineage>
        <taxon>Eukaryota</taxon>
        <taxon>Metazoa</taxon>
        <taxon>Ecdysozoa</taxon>
        <taxon>Nematoda</taxon>
        <taxon>Chromadorea</taxon>
        <taxon>Rhabditida</taxon>
        <taxon>Rhabditina</taxon>
        <taxon>Rhabditomorpha</taxon>
        <taxon>Strongyloidea</taxon>
        <taxon>Ancylostomatidae</taxon>
        <taxon>Ancylostomatinae</taxon>
        <taxon>Ancylostoma</taxon>
    </lineage>
</organism>
<evidence type="ECO:0000313" key="3">
    <source>
        <dbReference type="Proteomes" id="UP000024635"/>
    </source>
</evidence>
<keyword evidence="1" id="KW-1133">Transmembrane helix</keyword>